<dbReference type="EMBL" id="CAJVQB010002861">
    <property type="protein sequence ID" value="CAG8589620.1"/>
    <property type="molecule type" value="Genomic_DNA"/>
</dbReference>
<comment type="caution">
    <text evidence="1">The sequence shown here is derived from an EMBL/GenBank/DDBJ whole genome shotgun (WGS) entry which is preliminary data.</text>
</comment>
<accession>A0ABN7UIE6</accession>
<protein>
    <submittedName>
        <fullName evidence="1">43434_t:CDS:1</fullName>
    </submittedName>
</protein>
<proteinExistence type="predicted"/>
<evidence type="ECO:0000313" key="2">
    <source>
        <dbReference type="Proteomes" id="UP000789901"/>
    </source>
</evidence>
<gene>
    <name evidence="1" type="ORF">GMARGA_LOCUS6342</name>
</gene>
<keyword evidence="2" id="KW-1185">Reference proteome</keyword>
<dbReference type="Proteomes" id="UP000789901">
    <property type="component" value="Unassembled WGS sequence"/>
</dbReference>
<name>A0ABN7UIE6_GIGMA</name>
<sequence>MNKYKESLEELKFSVIFKLGIKYFGFINAFYFENDKELEIEIK</sequence>
<organism evidence="1 2">
    <name type="scientific">Gigaspora margarita</name>
    <dbReference type="NCBI Taxonomy" id="4874"/>
    <lineage>
        <taxon>Eukaryota</taxon>
        <taxon>Fungi</taxon>
        <taxon>Fungi incertae sedis</taxon>
        <taxon>Mucoromycota</taxon>
        <taxon>Glomeromycotina</taxon>
        <taxon>Glomeromycetes</taxon>
        <taxon>Diversisporales</taxon>
        <taxon>Gigasporaceae</taxon>
        <taxon>Gigaspora</taxon>
    </lineage>
</organism>
<evidence type="ECO:0000313" key="1">
    <source>
        <dbReference type="EMBL" id="CAG8589620.1"/>
    </source>
</evidence>
<reference evidence="1 2" key="1">
    <citation type="submission" date="2021-06" db="EMBL/GenBank/DDBJ databases">
        <authorList>
            <person name="Kallberg Y."/>
            <person name="Tangrot J."/>
            <person name="Rosling A."/>
        </authorList>
    </citation>
    <scope>NUCLEOTIDE SEQUENCE [LARGE SCALE GENOMIC DNA]</scope>
    <source>
        <strain evidence="1 2">120-4 pot B 10/14</strain>
    </source>
</reference>